<dbReference type="Proteomes" id="UP000770015">
    <property type="component" value="Unassembled WGS sequence"/>
</dbReference>
<dbReference type="OrthoDB" id="5062850at2759"/>
<feature type="compositionally biased region" description="Low complexity" evidence="1">
    <location>
        <begin position="170"/>
        <end position="184"/>
    </location>
</feature>
<proteinExistence type="predicted"/>
<comment type="caution">
    <text evidence="2">The sequence shown here is derived from an EMBL/GenBank/DDBJ whole genome shotgun (WGS) entry which is preliminary data.</text>
</comment>
<evidence type="ECO:0000313" key="2">
    <source>
        <dbReference type="EMBL" id="KAH6697003.1"/>
    </source>
</evidence>
<evidence type="ECO:0000256" key="1">
    <source>
        <dbReference type="SAM" id="MobiDB-lite"/>
    </source>
</evidence>
<dbReference type="AlphaFoldDB" id="A0A9P8VM63"/>
<gene>
    <name evidence="2" type="ORF">F5X68DRAFT_238322</name>
</gene>
<accession>A0A9P8VM63</accession>
<name>A0A9P8VM63_9PEZI</name>
<protein>
    <submittedName>
        <fullName evidence="2">Uncharacterized protein</fullName>
    </submittedName>
</protein>
<evidence type="ECO:0000313" key="3">
    <source>
        <dbReference type="Proteomes" id="UP000770015"/>
    </source>
</evidence>
<sequence length="224" mass="25347">MPRGSFTLVFDAQQSPEQATEIFQDFLHPDIAWAKAISLWETAHPPRYRALTTIESKDLVIQAVDELLAGTSSLIRCNFNPGHPVDVAPISAQLEGLTRLEVKQAFRRREPPVVQETRPPLPSWQALADQWEERRPSTDPVSGYHVHQVPANDDYDSDAPENNNWRWESASDSGSDSGSDAASDMTEPTPDDLEAFQEMRSTDRDCRQHMPRRVLRAWMLTTIP</sequence>
<organism evidence="2 3">
    <name type="scientific">Plectosphaerella plurivora</name>
    <dbReference type="NCBI Taxonomy" id="936078"/>
    <lineage>
        <taxon>Eukaryota</taxon>
        <taxon>Fungi</taxon>
        <taxon>Dikarya</taxon>
        <taxon>Ascomycota</taxon>
        <taxon>Pezizomycotina</taxon>
        <taxon>Sordariomycetes</taxon>
        <taxon>Hypocreomycetidae</taxon>
        <taxon>Glomerellales</taxon>
        <taxon>Plectosphaerellaceae</taxon>
        <taxon>Plectosphaerella</taxon>
    </lineage>
</organism>
<dbReference type="EMBL" id="JAGSXJ010000001">
    <property type="protein sequence ID" value="KAH6697003.1"/>
    <property type="molecule type" value="Genomic_DNA"/>
</dbReference>
<keyword evidence="3" id="KW-1185">Reference proteome</keyword>
<feature type="region of interest" description="Disordered" evidence="1">
    <location>
        <begin position="131"/>
        <end position="208"/>
    </location>
</feature>
<reference evidence="2" key="1">
    <citation type="journal article" date="2021" name="Nat. Commun.">
        <title>Genetic determinants of endophytism in the Arabidopsis root mycobiome.</title>
        <authorList>
            <person name="Mesny F."/>
            <person name="Miyauchi S."/>
            <person name="Thiergart T."/>
            <person name="Pickel B."/>
            <person name="Atanasova L."/>
            <person name="Karlsson M."/>
            <person name="Huettel B."/>
            <person name="Barry K.W."/>
            <person name="Haridas S."/>
            <person name="Chen C."/>
            <person name="Bauer D."/>
            <person name="Andreopoulos W."/>
            <person name="Pangilinan J."/>
            <person name="LaButti K."/>
            <person name="Riley R."/>
            <person name="Lipzen A."/>
            <person name="Clum A."/>
            <person name="Drula E."/>
            <person name="Henrissat B."/>
            <person name="Kohler A."/>
            <person name="Grigoriev I.V."/>
            <person name="Martin F.M."/>
            <person name="Hacquard S."/>
        </authorList>
    </citation>
    <scope>NUCLEOTIDE SEQUENCE</scope>
    <source>
        <strain evidence="2">MPI-SDFR-AT-0117</strain>
    </source>
</reference>